<dbReference type="Proteomes" id="UP000230859">
    <property type="component" value="Unassembled WGS sequence"/>
</dbReference>
<evidence type="ECO:0000313" key="1">
    <source>
        <dbReference type="EMBL" id="PIQ87243.1"/>
    </source>
</evidence>
<dbReference type="CDD" id="cd24049">
    <property type="entry name" value="ASKHA_NBD_PilM"/>
    <property type="match status" value="1"/>
</dbReference>
<dbReference type="NCBIfam" id="TIGR01175">
    <property type="entry name" value="pilM"/>
    <property type="match status" value="1"/>
</dbReference>
<dbReference type="PIRSF" id="PIRSF019169">
    <property type="entry name" value="PilM"/>
    <property type="match status" value="1"/>
</dbReference>
<dbReference type="AlphaFoldDB" id="A0A2H0LS35"/>
<evidence type="ECO:0000313" key="2">
    <source>
        <dbReference type="Proteomes" id="UP000230859"/>
    </source>
</evidence>
<protein>
    <recommendedName>
        <fullName evidence="3">SHS2 domain-containing protein</fullName>
    </recommendedName>
</protein>
<reference evidence="1 2" key="1">
    <citation type="submission" date="2017-09" db="EMBL/GenBank/DDBJ databases">
        <title>Depth-based differentiation of microbial function through sediment-hosted aquifers and enrichment of novel symbionts in the deep terrestrial subsurface.</title>
        <authorList>
            <person name="Probst A.J."/>
            <person name="Ladd B."/>
            <person name="Jarett J.K."/>
            <person name="Geller-Mcgrath D.E."/>
            <person name="Sieber C.M."/>
            <person name="Emerson J.B."/>
            <person name="Anantharaman K."/>
            <person name="Thomas B.C."/>
            <person name="Malmstrom R."/>
            <person name="Stieglmeier M."/>
            <person name="Klingl A."/>
            <person name="Woyke T."/>
            <person name="Ryan C.M."/>
            <person name="Banfield J.F."/>
        </authorList>
    </citation>
    <scope>NUCLEOTIDE SEQUENCE [LARGE SCALE GENOMIC DNA]</scope>
    <source>
        <strain evidence="1">CG11_big_fil_rev_8_21_14_0_20_45_26</strain>
    </source>
</reference>
<dbReference type="InterPro" id="IPR005883">
    <property type="entry name" value="PilM"/>
</dbReference>
<gene>
    <name evidence="1" type="ORF">COV74_01605</name>
</gene>
<name>A0A2H0LS35_9BACT</name>
<sequence>MQIPFIQALSSKLSRKEQGGLSQNQVTIGLDIGRAHINAIQLQKASGSIIIDKYAHQQIIPNAPPSQQIAQLFTSAQMLQKNIRISMKGQGVILRFISFPKMTREEFESAIQYEAEKYLPFAMSEVVLDFHICESPQGQTPQKNMDVILVAARRQEVLKLVKTFQEINLQVEAIDVDAIAFSNAFLHVHKEAKEKVFVLIDFGAKDVNVNIINHGILCFSRDITFGGYDITQFLKRKLQIGDQEALAIQSTPNLSQSPHVDVLKQSFSTLIQEIKISINYFYNQHADLEKPSAIYVNGGLARMELLIETIEKEVGIPVKHWNSVEPFVVGPEVKKDELEKHHSYLPVCIGLALR</sequence>
<proteinExistence type="predicted"/>
<dbReference type="PANTHER" id="PTHR32432">
    <property type="entry name" value="CELL DIVISION PROTEIN FTSA-RELATED"/>
    <property type="match status" value="1"/>
</dbReference>
<evidence type="ECO:0008006" key="3">
    <source>
        <dbReference type="Google" id="ProtNLM"/>
    </source>
</evidence>
<dbReference type="EMBL" id="PCVY01000016">
    <property type="protein sequence ID" value="PIQ87243.1"/>
    <property type="molecule type" value="Genomic_DNA"/>
</dbReference>
<dbReference type="InterPro" id="IPR050696">
    <property type="entry name" value="FtsA/MreB"/>
</dbReference>
<dbReference type="Gene3D" id="3.30.420.40">
    <property type="match status" value="2"/>
</dbReference>
<dbReference type="Gene3D" id="3.30.1490.300">
    <property type="match status" value="1"/>
</dbReference>
<accession>A0A2H0LS35</accession>
<dbReference type="Pfam" id="PF11104">
    <property type="entry name" value="PilM_2"/>
    <property type="match status" value="1"/>
</dbReference>
<organism evidence="1 2">
    <name type="scientific">Candidatus Abzuiibacterium crystallinum</name>
    <dbReference type="NCBI Taxonomy" id="1974748"/>
    <lineage>
        <taxon>Bacteria</taxon>
        <taxon>Pseudomonadati</taxon>
        <taxon>Candidatus Omnitrophota</taxon>
        <taxon>Candidatus Abzuiibacterium</taxon>
    </lineage>
</organism>
<dbReference type="InterPro" id="IPR043129">
    <property type="entry name" value="ATPase_NBD"/>
</dbReference>
<dbReference type="PANTHER" id="PTHR32432:SF3">
    <property type="entry name" value="ETHANOLAMINE UTILIZATION PROTEIN EUTJ"/>
    <property type="match status" value="1"/>
</dbReference>
<dbReference type="SUPFAM" id="SSF53067">
    <property type="entry name" value="Actin-like ATPase domain"/>
    <property type="match status" value="2"/>
</dbReference>
<comment type="caution">
    <text evidence="1">The sequence shown here is derived from an EMBL/GenBank/DDBJ whole genome shotgun (WGS) entry which is preliminary data.</text>
</comment>